<dbReference type="AlphaFoldDB" id="A0A4V3CK57"/>
<proteinExistence type="predicted"/>
<dbReference type="PANTHER" id="PTHR42776:SF27">
    <property type="entry name" value="DIPEPTIDYL PEPTIDASE FAMILY MEMBER 6"/>
    <property type="match status" value="1"/>
</dbReference>
<dbReference type="InterPro" id="IPR029058">
    <property type="entry name" value="AB_hydrolase_fold"/>
</dbReference>
<dbReference type="PANTHER" id="PTHR42776">
    <property type="entry name" value="SERINE PEPTIDASE S9 FAMILY MEMBER"/>
    <property type="match status" value="1"/>
</dbReference>
<name>A0A4V3CK57_9BURK</name>
<feature type="signal peptide" evidence="2">
    <location>
        <begin position="1"/>
        <end position="28"/>
    </location>
</feature>
<accession>A0A4V3CK57</accession>
<dbReference type="Gene3D" id="3.40.50.1820">
    <property type="entry name" value="alpha/beta hydrolase"/>
    <property type="match status" value="1"/>
</dbReference>
<dbReference type="GO" id="GO:0004252">
    <property type="term" value="F:serine-type endopeptidase activity"/>
    <property type="evidence" value="ECO:0007669"/>
    <property type="project" value="TreeGrafter"/>
</dbReference>
<protein>
    <submittedName>
        <fullName evidence="4">Dipeptidyl aminopeptidase/acylaminoacyl peptidase</fullName>
    </submittedName>
</protein>
<dbReference type="InterPro" id="IPR001375">
    <property type="entry name" value="Peptidase_S9_cat"/>
</dbReference>
<dbReference type="Proteomes" id="UP000295357">
    <property type="component" value="Unassembled WGS sequence"/>
</dbReference>
<comment type="caution">
    <text evidence="4">The sequence shown here is derived from an EMBL/GenBank/DDBJ whole genome shotgun (WGS) entry which is preliminary data.</text>
</comment>
<dbReference type="OrthoDB" id="4269629at2"/>
<dbReference type="SUPFAM" id="SSF82171">
    <property type="entry name" value="DPP6 N-terminal domain-like"/>
    <property type="match status" value="1"/>
</dbReference>
<evidence type="ECO:0000313" key="5">
    <source>
        <dbReference type="Proteomes" id="UP000295357"/>
    </source>
</evidence>
<reference evidence="4 5" key="1">
    <citation type="submission" date="2019-03" db="EMBL/GenBank/DDBJ databases">
        <title>Genomic Encyclopedia of Type Strains, Phase IV (KMG-IV): sequencing the most valuable type-strain genomes for metagenomic binning, comparative biology and taxonomic classification.</title>
        <authorList>
            <person name="Goeker M."/>
        </authorList>
    </citation>
    <scope>NUCLEOTIDE SEQUENCE [LARGE SCALE GENOMIC DNA]</scope>
    <source>
        <strain evidence="4 5">DSM 25082</strain>
    </source>
</reference>
<dbReference type="PROSITE" id="PS51257">
    <property type="entry name" value="PROKAR_LIPOPROTEIN"/>
    <property type="match status" value="1"/>
</dbReference>
<dbReference type="Pfam" id="PF00326">
    <property type="entry name" value="Peptidase_S9"/>
    <property type="match status" value="1"/>
</dbReference>
<organism evidence="4 5">
    <name type="scientific">Roseateles asaccharophilus</name>
    <dbReference type="NCBI Taxonomy" id="582607"/>
    <lineage>
        <taxon>Bacteria</taxon>
        <taxon>Pseudomonadati</taxon>
        <taxon>Pseudomonadota</taxon>
        <taxon>Betaproteobacteria</taxon>
        <taxon>Burkholderiales</taxon>
        <taxon>Sphaerotilaceae</taxon>
        <taxon>Roseateles</taxon>
    </lineage>
</organism>
<sequence>MSKPNRSLIQSGLTSVLALGLSLLSACSSTGPSRPSVPVEQPVAGLLTQGIPPLPTAPRAAPVYEAPALRFVDWHPQQLEMLVLARHQGLMQLHRLAQAGGRLELLSRGADPVDDARWEPEQGRYLVFSRDQGGDEAFRLYRLDASGPAGEGVALTPAGARVNGFAFLPQGQGLVYLLEQLDRQAQGQGGERRARSWLQWVDPLNPASTRRLGEVEGGRFGDLRVSPGGAITVLRSQGKQSQLLRYTLDGAAPQALGAARQIDSQEEADEEFLWSRLALQGDFRHLVRTSLDSGAREPLLARALGGDLEAVAVPAPGLQQPLALVSNEAGLSALWLYEGRDAAAAPRRIATELPAGVLRNPRWHPRYPVLGFSHVWTQSPGQLYSWDARDQRLQAWSGADEKNQPLRTELLRWKSFDGLEITGLHTPPPARFTGPRPVYISLHGGPASQSRPGYLSATLRQLVEEHGVHLIQPNVRGSDGFGKRFLALDNGRLRENATRDVSALLDLIARRPDMDAAKVIVAGGSYGGYLTLAVAAAEAPRIAGSICRVGIANFVSFLENTESYRRDNRRAEYGDERDPAMREFLTRISPLSRVQQMSKPMFIVHGRNDPRVPYGEAQQMAAALQAQGTPLWFLTAEEEGHSVAKPANREYLQRATLEFVRRVLAGQALSAP</sequence>
<dbReference type="GO" id="GO:0006508">
    <property type="term" value="P:proteolysis"/>
    <property type="evidence" value="ECO:0007669"/>
    <property type="project" value="InterPro"/>
</dbReference>
<keyword evidence="4" id="KW-0031">Aminopeptidase</keyword>
<evidence type="ECO:0000313" key="4">
    <source>
        <dbReference type="EMBL" id="TDP12627.1"/>
    </source>
</evidence>
<feature type="domain" description="Peptidase S9 prolyl oligopeptidase catalytic" evidence="3">
    <location>
        <begin position="461"/>
        <end position="665"/>
    </location>
</feature>
<dbReference type="EMBL" id="SNXE01000001">
    <property type="protein sequence ID" value="TDP12627.1"/>
    <property type="molecule type" value="Genomic_DNA"/>
</dbReference>
<gene>
    <name evidence="4" type="ORF">DFR39_10199</name>
</gene>
<keyword evidence="5" id="KW-1185">Reference proteome</keyword>
<evidence type="ECO:0000259" key="3">
    <source>
        <dbReference type="Pfam" id="PF00326"/>
    </source>
</evidence>
<keyword evidence="4" id="KW-0645">Protease</keyword>
<dbReference type="InterPro" id="IPR011042">
    <property type="entry name" value="6-blade_b-propeller_TolB-like"/>
</dbReference>
<dbReference type="Gene3D" id="2.120.10.30">
    <property type="entry name" value="TolB, C-terminal domain"/>
    <property type="match status" value="1"/>
</dbReference>
<evidence type="ECO:0000256" key="1">
    <source>
        <dbReference type="ARBA" id="ARBA00022801"/>
    </source>
</evidence>
<evidence type="ECO:0000256" key="2">
    <source>
        <dbReference type="SAM" id="SignalP"/>
    </source>
</evidence>
<dbReference type="SUPFAM" id="SSF53474">
    <property type="entry name" value="alpha/beta-Hydrolases"/>
    <property type="match status" value="1"/>
</dbReference>
<dbReference type="GO" id="GO:0004177">
    <property type="term" value="F:aminopeptidase activity"/>
    <property type="evidence" value="ECO:0007669"/>
    <property type="project" value="UniProtKB-KW"/>
</dbReference>
<keyword evidence="2" id="KW-0732">Signal</keyword>
<feature type="chain" id="PRO_5020938498" evidence="2">
    <location>
        <begin position="29"/>
        <end position="672"/>
    </location>
</feature>
<keyword evidence="1" id="KW-0378">Hydrolase</keyword>
<dbReference type="RefSeq" id="WP_133601577.1">
    <property type="nucleotide sequence ID" value="NZ_JAUFPJ010000005.1"/>
</dbReference>